<gene>
    <name evidence="5" type="ORF">GGP41_004461</name>
</gene>
<dbReference type="PROSITE" id="PS50948">
    <property type="entry name" value="PAN"/>
    <property type="match status" value="1"/>
</dbReference>
<evidence type="ECO:0000313" key="5">
    <source>
        <dbReference type="EMBL" id="KAF5851555.1"/>
    </source>
</evidence>
<evidence type="ECO:0000256" key="2">
    <source>
        <dbReference type="ARBA" id="ARBA00023157"/>
    </source>
</evidence>
<organism evidence="5 6">
    <name type="scientific">Cochliobolus sativus</name>
    <name type="common">Common root rot and spot blotch fungus</name>
    <name type="synonym">Bipolaris sorokiniana</name>
    <dbReference type="NCBI Taxonomy" id="45130"/>
    <lineage>
        <taxon>Eukaryota</taxon>
        <taxon>Fungi</taxon>
        <taxon>Dikarya</taxon>
        <taxon>Ascomycota</taxon>
        <taxon>Pezizomycotina</taxon>
        <taxon>Dothideomycetes</taxon>
        <taxon>Pleosporomycetidae</taxon>
        <taxon>Pleosporales</taxon>
        <taxon>Pleosporineae</taxon>
        <taxon>Pleosporaceae</taxon>
        <taxon>Bipolaris</taxon>
    </lineage>
</organism>
<reference evidence="5" key="1">
    <citation type="submission" date="2019-11" db="EMBL/GenBank/DDBJ databases">
        <title>Bipolaris sorokiniana Genome sequencing.</title>
        <authorList>
            <person name="Wang H."/>
        </authorList>
    </citation>
    <scope>NUCLEOTIDE SEQUENCE</scope>
</reference>
<feature type="signal peptide" evidence="3">
    <location>
        <begin position="1"/>
        <end position="17"/>
    </location>
</feature>
<dbReference type="Gene3D" id="3.50.4.10">
    <property type="entry name" value="Hepatocyte Growth Factor"/>
    <property type="match status" value="2"/>
</dbReference>
<dbReference type="InterPro" id="IPR000177">
    <property type="entry name" value="Apple"/>
</dbReference>
<dbReference type="GO" id="GO:0005576">
    <property type="term" value="C:extracellular region"/>
    <property type="evidence" value="ECO:0007669"/>
    <property type="project" value="InterPro"/>
</dbReference>
<accession>A0A8H5ZNY6</accession>
<proteinExistence type="predicted"/>
<keyword evidence="1" id="KW-0677">Repeat</keyword>
<evidence type="ECO:0000313" key="6">
    <source>
        <dbReference type="Proteomes" id="UP000624244"/>
    </source>
</evidence>
<name>A0A8H5ZNY6_COCSA</name>
<sequence length="499" mass="50907">MSSALFLASVLALRASSLICPSLPTCPDDNECTFSSNGADFKVSCATDFYGGDMGRVYAATVAECMKICASADGCVALSYVGTDCYLKNALNGGSTSAGVTGASIISRVNPTPPSSSPAGPQQPCPASISCPDNNGCLSSDSTTGRSFTLSCGIDFYGGDLKLEWTDGLEACSAACAANSECVAASFVGNSGSSGPCYLKSKNLGPVADSRVNGFSVKSLSAPATPSSTPATPNTEDITKLLNTPEDIQFCASYINYSPPVETLRTAATISAVTRTTTTNLVTSTPSAVTLVETVVVSGETTTVASTETVVITTTVQGNLKKRLQATPAAALETPSVLQGWSPQDISAACSKVATFTSTTTLTTATETVYTATETSSTTTTTVAPTPTITMATTSPLIRTVSVTSTTLATVTSRIPVLEQPQCDSRPVRLCCINIAPWSTNSGVWGGICGYTPSNPAELVGARCITRPASGQCPAGTSQACCRGTVPGQCALGTQCARV</sequence>
<dbReference type="PANTHER" id="PTHR33946:SF4">
    <property type="entry name" value="COAGULATION FACTOR XI"/>
    <property type="match status" value="1"/>
</dbReference>
<evidence type="ECO:0000256" key="3">
    <source>
        <dbReference type="SAM" id="SignalP"/>
    </source>
</evidence>
<dbReference type="AlphaFoldDB" id="A0A8H5ZNY6"/>
<dbReference type="Proteomes" id="UP000624244">
    <property type="component" value="Unassembled WGS sequence"/>
</dbReference>
<keyword evidence="2" id="KW-1015">Disulfide bond</keyword>
<feature type="chain" id="PRO_5034393440" description="Apple domain-containing protein" evidence="3">
    <location>
        <begin position="18"/>
        <end position="499"/>
    </location>
</feature>
<dbReference type="OMA" id="CCINIAP"/>
<dbReference type="Pfam" id="PF14295">
    <property type="entry name" value="PAN_4"/>
    <property type="match status" value="2"/>
</dbReference>
<dbReference type="PANTHER" id="PTHR33946">
    <property type="match status" value="1"/>
</dbReference>
<dbReference type="GO" id="GO:0006508">
    <property type="term" value="P:proteolysis"/>
    <property type="evidence" value="ECO:0007669"/>
    <property type="project" value="InterPro"/>
</dbReference>
<evidence type="ECO:0000256" key="1">
    <source>
        <dbReference type="ARBA" id="ARBA00022737"/>
    </source>
</evidence>
<feature type="domain" description="Apple" evidence="4">
    <location>
        <begin position="137"/>
        <end position="219"/>
    </location>
</feature>
<dbReference type="EMBL" id="WNKQ01000005">
    <property type="protein sequence ID" value="KAF5851555.1"/>
    <property type="molecule type" value="Genomic_DNA"/>
</dbReference>
<evidence type="ECO:0000259" key="4">
    <source>
        <dbReference type="PROSITE" id="PS50948"/>
    </source>
</evidence>
<comment type="caution">
    <text evidence="5">The sequence shown here is derived from an EMBL/GenBank/DDBJ whole genome shotgun (WGS) entry which is preliminary data.</text>
</comment>
<dbReference type="SMART" id="SM00223">
    <property type="entry name" value="APPLE"/>
    <property type="match status" value="2"/>
</dbReference>
<keyword evidence="3" id="KW-0732">Signal</keyword>
<dbReference type="InterPro" id="IPR003609">
    <property type="entry name" value="Pan_app"/>
</dbReference>
<protein>
    <recommendedName>
        <fullName evidence="4">Apple domain-containing protein</fullName>
    </recommendedName>
</protein>